<dbReference type="EMBL" id="JARVCO010000007">
    <property type="protein sequence ID" value="MDZ8118319.1"/>
    <property type="molecule type" value="Genomic_DNA"/>
</dbReference>
<dbReference type="InterPro" id="IPR039420">
    <property type="entry name" value="WalR-like"/>
</dbReference>
<evidence type="ECO:0000256" key="1">
    <source>
        <dbReference type="ARBA" id="ARBA00023125"/>
    </source>
</evidence>
<keyword evidence="7" id="KW-1185">Reference proteome</keyword>
<proteinExistence type="predicted"/>
<dbReference type="PANTHER" id="PTHR48111:SF37">
    <property type="entry name" value="RESPONSE REGULATOR PROTEIN CARR"/>
    <property type="match status" value="1"/>
</dbReference>
<evidence type="ECO:0000259" key="5">
    <source>
        <dbReference type="PROSITE" id="PS51755"/>
    </source>
</evidence>
<dbReference type="SUPFAM" id="SSF52172">
    <property type="entry name" value="CheY-like"/>
    <property type="match status" value="1"/>
</dbReference>
<protein>
    <submittedName>
        <fullName evidence="6">Response regulator transcription factor</fullName>
    </submittedName>
</protein>
<evidence type="ECO:0000313" key="7">
    <source>
        <dbReference type="Proteomes" id="UP001290861"/>
    </source>
</evidence>
<dbReference type="InterPro" id="IPR001867">
    <property type="entry name" value="OmpR/PhoB-type_DNA-bd"/>
</dbReference>
<dbReference type="CDD" id="cd00383">
    <property type="entry name" value="trans_reg_C"/>
    <property type="match status" value="1"/>
</dbReference>
<organism evidence="6 7">
    <name type="scientific">Pontiella agarivorans</name>
    <dbReference type="NCBI Taxonomy" id="3038953"/>
    <lineage>
        <taxon>Bacteria</taxon>
        <taxon>Pseudomonadati</taxon>
        <taxon>Kiritimatiellota</taxon>
        <taxon>Kiritimatiellia</taxon>
        <taxon>Kiritimatiellales</taxon>
        <taxon>Pontiellaceae</taxon>
        <taxon>Pontiella</taxon>
    </lineage>
</organism>
<dbReference type="InterPro" id="IPR011006">
    <property type="entry name" value="CheY-like_superfamily"/>
</dbReference>
<sequence length="217" mass="24466">MKLLIVEDEADLREALAMALKDEGYAVDQAEDGEEGFYMAVEWNYDAIILDIMMPRMNGWEVMEKLRKVKDTPVLILTARGAVDDRIRGLDLGSDDFMVKPFDMDELAARLRALIRRAAGKSTATLSFQELEIDTVKKTVSVEGSPVKLTALEYALVHYLMMHRDAVVSRTELYEHLFNEDDDSLSNVLDVHVCNARRKLGGAYIKTRRGLGYTMGA</sequence>
<reference evidence="6 7" key="1">
    <citation type="journal article" date="2024" name="Appl. Environ. Microbiol.">
        <title>Pontiella agarivorans sp. nov., a novel marine anaerobic bacterium capable of degrading macroalgal polysaccharides and fixing nitrogen.</title>
        <authorList>
            <person name="Liu N."/>
            <person name="Kivenson V."/>
            <person name="Peng X."/>
            <person name="Cui Z."/>
            <person name="Lankiewicz T.S."/>
            <person name="Gosselin K.M."/>
            <person name="English C.J."/>
            <person name="Blair E.M."/>
            <person name="O'Malley M.A."/>
            <person name="Valentine D.L."/>
        </authorList>
    </citation>
    <scope>NUCLEOTIDE SEQUENCE [LARGE SCALE GENOMIC DNA]</scope>
    <source>
        <strain evidence="6 7">NLcol2</strain>
    </source>
</reference>
<evidence type="ECO:0000259" key="4">
    <source>
        <dbReference type="PROSITE" id="PS50110"/>
    </source>
</evidence>
<dbReference type="SMART" id="SM00862">
    <property type="entry name" value="Trans_reg_C"/>
    <property type="match status" value="1"/>
</dbReference>
<dbReference type="Gene3D" id="1.10.10.10">
    <property type="entry name" value="Winged helix-like DNA-binding domain superfamily/Winged helix DNA-binding domain"/>
    <property type="match status" value="1"/>
</dbReference>
<feature type="modified residue" description="4-aspartylphosphate" evidence="2">
    <location>
        <position position="51"/>
    </location>
</feature>
<feature type="domain" description="Response regulatory" evidence="4">
    <location>
        <begin position="2"/>
        <end position="115"/>
    </location>
</feature>
<name>A0ABU5MVU2_9BACT</name>
<dbReference type="Proteomes" id="UP001290861">
    <property type="component" value="Unassembled WGS sequence"/>
</dbReference>
<dbReference type="PROSITE" id="PS51755">
    <property type="entry name" value="OMPR_PHOB"/>
    <property type="match status" value="1"/>
</dbReference>
<keyword evidence="1 3" id="KW-0238">DNA-binding</keyword>
<keyword evidence="2" id="KW-0597">Phosphoprotein</keyword>
<evidence type="ECO:0000256" key="3">
    <source>
        <dbReference type="PROSITE-ProRule" id="PRU01091"/>
    </source>
</evidence>
<dbReference type="PROSITE" id="PS50110">
    <property type="entry name" value="RESPONSE_REGULATORY"/>
    <property type="match status" value="1"/>
</dbReference>
<dbReference type="Pfam" id="PF00486">
    <property type="entry name" value="Trans_reg_C"/>
    <property type="match status" value="1"/>
</dbReference>
<accession>A0ABU5MVU2</accession>
<dbReference type="InterPro" id="IPR036388">
    <property type="entry name" value="WH-like_DNA-bd_sf"/>
</dbReference>
<dbReference type="PANTHER" id="PTHR48111">
    <property type="entry name" value="REGULATOR OF RPOS"/>
    <property type="match status" value="1"/>
</dbReference>
<feature type="DNA-binding region" description="OmpR/PhoB-type" evidence="3">
    <location>
        <begin position="123"/>
        <end position="217"/>
    </location>
</feature>
<evidence type="ECO:0000313" key="6">
    <source>
        <dbReference type="EMBL" id="MDZ8118319.1"/>
    </source>
</evidence>
<dbReference type="Gene3D" id="3.40.50.2300">
    <property type="match status" value="1"/>
</dbReference>
<comment type="caution">
    <text evidence="6">The sequence shown here is derived from an EMBL/GenBank/DDBJ whole genome shotgun (WGS) entry which is preliminary data.</text>
</comment>
<dbReference type="RefSeq" id="WP_322608116.1">
    <property type="nucleotide sequence ID" value="NZ_JARVCO010000007.1"/>
</dbReference>
<dbReference type="SMART" id="SM00448">
    <property type="entry name" value="REC"/>
    <property type="match status" value="1"/>
</dbReference>
<dbReference type="Pfam" id="PF00072">
    <property type="entry name" value="Response_reg"/>
    <property type="match status" value="1"/>
</dbReference>
<dbReference type="Gene3D" id="6.10.250.690">
    <property type="match status" value="1"/>
</dbReference>
<dbReference type="InterPro" id="IPR001789">
    <property type="entry name" value="Sig_transdc_resp-reg_receiver"/>
</dbReference>
<feature type="domain" description="OmpR/PhoB-type" evidence="5">
    <location>
        <begin position="123"/>
        <end position="217"/>
    </location>
</feature>
<gene>
    <name evidence="6" type="ORF">P9H32_06715</name>
</gene>
<evidence type="ECO:0000256" key="2">
    <source>
        <dbReference type="PROSITE-ProRule" id="PRU00169"/>
    </source>
</evidence>